<dbReference type="InterPro" id="IPR036396">
    <property type="entry name" value="Cyt_P450_sf"/>
</dbReference>
<keyword evidence="4 5" id="KW-0408">Iron</keyword>
<keyword evidence="2 5" id="KW-0349">Heme</keyword>
<dbReference type="InterPro" id="IPR001128">
    <property type="entry name" value="Cyt_P450"/>
</dbReference>
<dbReference type="PANTHER" id="PTHR24305:SF226">
    <property type="entry name" value="CYTOCHROME P450 MONOOXYGENASE"/>
    <property type="match status" value="1"/>
</dbReference>
<evidence type="ECO:0000313" key="8">
    <source>
        <dbReference type="Proteomes" id="UP000078576"/>
    </source>
</evidence>
<sequence length="468" mass="51835">MQGPIHQIIVFPTQQSPVIRAGPNKLVFNTTTALQDIYDNDRVTKSHVYLLTLQANGVDSIFNAVDRDRHHSKRKLIAKVVSDRSVRLFEPTMAAQIQIFLRQLLASSQGPKPNPINITKRCKRLGLDIIGLLAFGFPLNTQTDPTYRFIIQGIAFGNYRSNLFLQFPALKNRMLDPVPHALTRKGCQSYLKALERMISTRLALDKDSKADFYSFIAEYIETGGPDSIRLSELWSEAVFFFPSGGDTTTTGLSALFFYLSRSPDAYRKLAEEVRSAFANADEIKGGPQLTGCHYLRACVDESVRLSPPVTGTLWCELANGEEDKGPLVLDGHIIPPGTQFGVNICSLHHNEAYFPEPFAFKPERWLIEDGASAVHRMLAGFDAFSTGPRGCAGKSMAYLEAGPVVANTLWCFDFETAPGLMGAAGAGMPGNSAGREREGEYQLYDDFTSSHDGPNLIFHARGNYWKDH</sequence>
<gene>
    <name evidence="7" type="ORF">VP1G_08208</name>
</gene>
<evidence type="ECO:0000256" key="5">
    <source>
        <dbReference type="PIRSR" id="PIRSR602401-1"/>
    </source>
</evidence>
<dbReference type="AlphaFoldDB" id="A0A194VAS6"/>
<dbReference type="Pfam" id="PF00067">
    <property type="entry name" value="p450"/>
    <property type="match status" value="1"/>
</dbReference>
<dbReference type="EMBL" id="KN714764">
    <property type="protein sequence ID" value="KUI60984.1"/>
    <property type="molecule type" value="Genomic_DNA"/>
</dbReference>
<dbReference type="STRING" id="694573.A0A194VAS6"/>
<dbReference type="Gene3D" id="1.10.630.10">
    <property type="entry name" value="Cytochrome P450"/>
    <property type="match status" value="1"/>
</dbReference>
<evidence type="ECO:0000256" key="2">
    <source>
        <dbReference type="ARBA" id="ARBA00022617"/>
    </source>
</evidence>
<feature type="binding site" description="axial binding residue" evidence="5">
    <location>
        <position position="391"/>
    </location>
    <ligand>
        <name>heme</name>
        <dbReference type="ChEBI" id="CHEBI:30413"/>
    </ligand>
    <ligandPart>
        <name>Fe</name>
        <dbReference type="ChEBI" id="CHEBI:18248"/>
    </ligandPart>
</feature>
<evidence type="ECO:0000256" key="3">
    <source>
        <dbReference type="ARBA" id="ARBA00022723"/>
    </source>
</evidence>
<keyword evidence="3 5" id="KW-0479">Metal-binding</keyword>
<evidence type="ECO:0000256" key="1">
    <source>
        <dbReference type="ARBA" id="ARBA00001971"/>
    </source>
</evidence>
<dbReference type="InterPro" id="IPR050121">
    <property type="entry name" value="Cytochrome_P450_monoxygenase"/>
</dbReference>
<dbReference type="InterPro" id="IPR002401">
    <property type="entry name" value="Cyt_P450_E_grp-I"/>
</dbReference>
<evidence type="ECO:0000256" key="4">
    <source>
        <dbReference type="ARBA" id="ARBA00023004"/>
    </source>
</evidence>
<dbReference type="OrthoDB" id="1470350at2759"/>
<name>A0A194VAS6_CYTMA</name>
<reference evidence="8" key="1">
    <citation type="submission" date="2014-12" db="EMBL/GenBank/DDBJ databases">
        <title>Genome Sequence of Valsa Canker Pathogens Uncovers a Specific Adaption of Colonization on Woody Bark.</title>
        <authorList>
            <person name="Yin Z."/>
            <person name="Liu H."/>
            <person name="Gao X."/>
            <person name="Li Z."/>
            <person name="Song N."/>
            <person name="Ke X."/>
            <person name="Dai Q."/>
            <person name="Wu Y."/>
            <person name="Sun Y."/>
            <person name="Xu J.-R."/>
            <person name="Kang Z.K."/>
            <person name="Wang L."/>
            <person name="Huang L."/>
        </authorList>
    </citation>
    <scope>NUCLEOTIDE SEQUENCE [LARGE SCALE GENOMIC DNA]</scope>
    <source>
        <strain evidence="8">SXYL134</strain>
    </source>
</reference>
<protein>
    <submittedName>
        <fullName evidence="7">Isotrichodermin C-15 hydroxylase</fullName>
    </submittedName>
</protein>
<dbReference type="GO" id="GO:0004497">
    <property type="term" value="F:monooxygenase activity"/>
    <property type="evidence" value="ECO:0007669"/>
    <property type="project" value="UniProtKB-KW"/>
</dbReference>
<dbReference type="GO" id="GO:0020037">
    <property type="term" value="F:heme binding"/>
    <property type="evidence" value="ECO:0007669"/>
    <property type="project" value="InterPro"/>
</dbReference>
<dbReference type="InterPro" id="IPR017972">
    <property type="entry name" value="Cyt_P450_CS"/>
</dbReference>
<dbReference type="GO" id="GO:0016705">
    <property type="term" value="F:oxidoreductase activity, acting on paired donors, with incorporation or reduction of molecular oxygen"/>
    <property type="evidence" value="ECO:0007669"/>
    <property type="project" value="InterPro"/>
</dbReference>
<dbReference type="Proteomes" id="UP000078576">
    <property type="component" value="Unassembled WGS sequence"/>
</dbReference>
<dbReference type="PRINTS" id="PR00463">
    <property type="entry name" value="EP450I"/>
</dbReference>
<dbReference type="PRINTS" id="PR00385">
    <property type="entry name" value="P450"/>
</dbReference>
<keyword evidence="6" id="KW-0560">Oxidoreductase</keyword>
<keyword evidence="8" id="KW-1185">Reference proteome</keyword>
<dbReference type="PANTHER" id="PTHR24305">
    <property type="entry name" value="CYTOCHROME P450"/>
    <property type="match status" value="1"/>
</dbReference>
<evidence type="ECO:0000313" key="7">
    <source>
        <dbReference type="EMBL" id="KUI60984.1"/>
    </source>
</evidence>
<organism evidence="7 8">
    <name type="scientific">Cytospora mali</name>
    <name type="common">Apple Valsa canker fungus</name>
    <name type="synonym">Valsa mali</name>
    <dbReference type="NCBI Taxonomy" id="578113"/>
    <lineage>
        <taxon>Eukaryota</taxon>
        <taxon>Fungi</taxon>
        <taxon>Dikarya</taxon>
        <taxon>Ascomycota</taxon>
        <taxon>Pezizomycotina</taxon>
        <taxon>Sordariomycetes</taxon>
        <taxon>Sordariomycetidae</taxon>
        <taxon>Diaporthales</taxon>
        <taxon>Cytosporaceae</taxon>
        <taxon>Cytospora</taxon>
    </lineage>
</organism>
<accession>A0A194VAS6</accession>
<comment type="cofactor">
    <cofactor evidence="1 5">
        <name>heme</name>
        <dbReference type="ChEBI" id="CHEBI:30413"/>
    </cofactor>
</comment>
<comment type="similarity">
    <text evidence="6">Belongs to the cytochrome P450 family.</text>
</comment>
<evidence type="ECO:0000256" key="6">
    <source>
        <dbReference type="RuleBase" id="RU000461"/>
    </source>
</evidence>
<keyword evidence="6" id="KW-0503">Monooxygenase</keyword>
<proteinExistence type="inferred from homology"/>
<dbReference type="SUPFAM" id="SSF48264">
    <property type="entry name" value="Cytochrome P450"/>
    <property type="match status" value="1"/>
</dbReference>
<dbReference type="PROSITE" id="PS00086">
    <property type="entry name" value="CYTOCHROME_P450"/>
    <property type="match status" value="1"/>
</dbReference>
<dbReference type="GO" id="GO:0005506">
    <property type="term" value="F:iron ion binding"/>
    <property type="evidence" value="ECO:0007669"/>
    <property type="project" value="InterPro"/>
</dbReference>